<organism evidence="2 3">
    <name type="scientific">Vicia faba</name>
    <name type="common">Broad bean</name>
    <name type="synonym">Faba vulgaris</name>
    <dbReference type="NCBI Taxonomy" id="3906"/>
    <lineage>
        <taxon>Eukaryota</taxon>
        <taxon>Viridiplantae</taxon>
        <taxon>Streptophyta</taxon>
        <taxon>Embryophyta</taxon>
        <taxon>Tracheophyta</taxon>
        <taxon>Spermatophyta</taxon>
        <taxon>Magnoliopsida</taxon>
        <taxon>eudicotyledons</taxon>
        <taxon>Gunneridae</taxon>
        <taxon>Pentapetalae</taxon>
        <taxon>rosids</taxon>
        <taxon>fabids</taxon>
        <taxon>Fabales</taxon>
        <taxon>Fabaceae</taxon>
        <taxon>Papilionoideae</taxon>
        <taxon>50 kb inversion clade</taxon>
        <taxon>NPAAA clade</taxon>
        <taxon>Hologalegina</taxon>
        <taxon>IRL clade</taxon>
        <taxon>Fabeae</taxon>
        <taxon>Vicia</taxon>
    </lineage>
</organism>
<feature type="chain" id="PRO_5043773969" description="DUF4283 domain-containing protein" evidence="1">
    <location>
        <begin position="21"/>
        <end position="204"/>
    </location>
</feature>
<feature type="signal peptide" evidence="1">
    <location>
        <begin position="1"/>
        <end position="20"/>
    </location>
</feature>
<reference evidence="2 3" key="1">
    <citation type="submission" date="2023-01" db="EMBL/GenBank/DDBJ databases">
        <authorList>
            <person name="Kreplak J."/>
        </authorList>
    </citation>
    <scope>NUCLEOTIDE SEQUENCE [LARGE SCALE GENOMIC DNA]</scope>
</reference>
<dbReference type="EMBL" id="OX451736">
    <property type="protein sequence ID" value="CAI8586969.1"/>
    <property type="molecule type" value="Genomic_DNA"/>
</dbReference>
<proteinExistence type="predicted"/>
<evidence type="ECO:0000313" key="3">
    <source>
        <dbReference type="Proteomes" id="UP001157006"/>
    </source>
</evidence>
<evidence type="ECO:0000256" key="1">
    <source>
        <dbReference type="SAM" id="SignalP"/>
    </source>
</evidence>
<keyword evidence="1" id="KW-0732">Signal</keyword>
<gene>
    <name evidence="2" type="ORF">VFH_I278680</name>
</gene>
<name>A0AAV0YNE2_VICFA</name>
<sequence length="204" mass="23122">MMRAMLIWIKLPKLPLYLWGERTLDKIGSAIGVPMVTDECTTHKLRVTYARILVQVDITRKLVYEIAIKDKEGKALMQPVEYKWKLKFYDKFQKVGHQCGLGPKKNVWKSRQPKEVTKTDPLVTATISQYVEVVTQTQNFVQVIAPSQDAAEVTTPKNAISKSRATDSGEEMWTRVKSAAKIEVKQLHILNLLLIGCVPMDLGP</sequence>
<evidence type="ECO:0008006" key="4">
    <source>
        <dbReference type="Google" id="ProtNLM"/>
    </source>
</evidence>
<keyword evidence="3" id="KW-1185">Reference proteome</keyword>
<dbReference type="PANTHER" id="PTHR33233">
    <property type="entry name" value="ENDONUCLEASE/EXONUCLEASE/PHOSPHATASE"/>
    <property type="match status" value="1"/>
</dbReference>
<protein>
    <recommendedName>
        <fullName evidence="4">DUF4283 domain-containing protein</fullName>
    </recommendedName>
</protein>
<dbReference type="PANTHER" id="PTHR33233:SF17">
    <property type="entry name" value="DUF4283 DOMAIN-CONTAINING PROTEIN"/>
    <property type="match status" value="1"/>
</dbReference>
<evidence type="ECO:0000313" key="2">
    <source>
        <dbReference type="EMBL" id="CAI8586969.1"/>
    </source>
</evidence>
<dbReference type="Proteomes" id="UP001157006">
    <property type="component" value="Chromosome 1L"/>
</dbReference>
<accession>A0AAV0YNE2</accession>
<dbReference type="AlphaFoldDB" id="A0AAV0YNE2"/>